<keyword evidence="4" id="KW-1185">Reference proteome</keyword>
<dbReference type="EMBL" id="MOEC01000013">
    <property type="protein sequence ID" value="OIS92844.1"/>
    <property type="molecule type" value="Genomic_DNA"/>
</dbReference>
<proteinExistence type="predicted"/>
<accession>A0A1J6HIX1</accession>
<name>A0A1J6HIX1_9HYPH</name>
<evidence type="ECO:0000259" key="2">
    <source>
        <dbReference type="Pfam" id="PF00576"/>
    </source>
</evidence>
<dbReference type="PROSITE" id="PS51318">
    <property type="entry name" value="TAT"/>
    <property type="match status" value="1"/>
</dbReference>
<feature type="region of interest" description="Disordered" evidence="1">
    <location>
        <begin position="28"/>
        <end position="50"/>
    </location>
</feature>
<dbReference type="Gene3D" id="2.60.40.180">
    <property type="entry name" value="Transthyretin/hydroxyisourate hydrolase domain"/>
    <property type="match status" value="1"/>
</dbReference>
<dbReference type="PANTHER" id="PTHR10395:SF7">
    <property type="entry name" value="5-HYDROXYISOURATE HYDROLASE"/>
    <property type="match status" value="1"/>
</dbReference>
<keyword evidence="3" id="KW-0378">Hydrolase</keyword>
<reference evidence="3 4" key="1">
    <citation type="submission" date="2016-10" db="EMBL/GenBank/DDBJ databases">
        <title>The Draft Genome Sequence of the Potato Rhizosphere Bacteria Ochrobactrum sp. IPA7.2.</title>
        <authorList>
            <person name="Gogoleva N.E."/>
            <person name="Khlopko Y.A."/>
            <person name="Burygin G.L."/>
            <person name="Plotnikov A.O."/>
        </authorList>
    </citation>
    <scope>NUCLEOTIDE SEQUENCE [LARGE SCALE GENOMIC DNA]</scope>
    <source>
        <strain evidence="3 4">IPA7.2</strain>
    </source>
</reference>
<dbReference type="InterPro" id="IPR023416">
    <property type="entry name" value="Transthyretin/HIU_hydrolase_d"/>
</dbReference>
<evidence type="ECO:0000313" key="3">
    <source>
        <dbReference type="EMBL" id="OIS92844.1"/>
    </source>
</evidence>
<dbReference type="OrthoDB" id="9800909at2"/>
<evidence type="ECO:0000313" key="4">
    <source>
        <dbReference type="Proteomes" id="UP000182985"/>
    </source>
</evidence>
<organism evidence="3 4">
    <name type="scientific">Brucella cytisi</name>
    <dbReference type="NCBI Taxonomy" id="407152"/>
    <lineage>
        <taxon>Bacteria</taxon>
        <taxon>Pseudomonadati</taxon>
        <taxon>Pseudomonadota</taxon>
        <taxon>Alphaproteobacteria</taxon>
        <taxon>Hyphomicrobiales</taxon>
        <taxon>Brucellaceae</taxon>
        <taxon>Brucella/Ochrobactrum group</taxon>
        <taxon>Brucella</taxon>
    </lineage>
</organism>
<sequence>MAVSSERRRLLLVAAAGLAGSLGVTGTSRGASAPVATGDEGSPTRSSGPVVLHGASPRLTIHMLDIHNGAAAAGLRVDLAKVEGDKLVPLGEFTMDEKGRTPEPALIGEAYQPGEYELLLYIGDYYREKAVKLPSPSFLNLVPVRFRVASANERTHVPVQFGPWNYTCYHGS</sequence>
<dbReference type="AlphaFoldDB" id="A0A1J6HIX1"/>
<evidence type="ECO:0000256" key="1">
    <source>
        <dbReference type="SAM" id="MobiDB-lite"/>
    </source>
</evidence>
<dbReference type="Pfam" id="PF00576">
    <property type="entry name" value="Transthyretin"/>
    <property type="match status" value="1"/>
</dbReference>
<comment type="caution">
    <text evidence="3">The sequence shown here is derived from an EMBL/GenBank/DDBJ whole genome shotgun (WGS) entry which is preliminary data.</text>
</comment>
<dbReference type="RefSeq" id="WP_071632312.1">
    <property type="nucleotide sequence ID" value="NZ_MOEC01000013.1"/>
</dbReference>
<dbReference type="SUPFAM" id="SSF49472">
    <property type="entry name" value="Transthyretin (synonym: prealbumin)"/>
    <property type="match status" value="1"/>
</dbReference>
<dbReference type="GO" id="GO:0006144">
    <property type="term" value="P:purine nucleobase metabolic process"/>
    <property type="evidence" value="ECO:0007669"/>
    <property type="project" value="TreeGrafter"/>
</dbReference>
<dbReference type="GO" id="GO:0016787">
    <property type="term" value="F:hydrolase activity"/>
    <property type="evidence" value="ECO:0007669"/>
    <property type="project" value="UniProtKB-KW"/>
</dbReference>
<dbReference type="PANTHER" id="PTHR10395">
    <property type="entry name" value="URICASE AND TRANSTHYRETIN-RELATED"/>
    <property type="match status" value="1"/>
</dbReference>
<dbReference type="InterPro" id="IPR036817">
    <property type="entry name" value="Transthyretin/HIU_hydrolase_sf"/>
</dbReference>
<gene>
    <name evidence="3" type="ORF">BLA27_14245</name>
</gene>
<protein>
    <submittedName>
        <fullName evidence="3">5-hydroxyisourate hydrolase</fullName>
    </submittedName>
</protein>
<dbReference type="Proteomes" id="UP000182985">
    <property type="component" value="Unassembled WGS sequence"/>
</dbReference>
<dbReference type="InterPro" id="IPR006311">
    <property type="entry name" value="TAT_signal"/>
</dbReference>
<feature type="domain" description="Transthyretin/hydroxyisourate hydrolase" evidence="2">
    <location>
        <begin position="59"/>
        <end position="171"/>
    </location>
</feature>